<evidence type="ECO:0000313" key="1">
    <source>
        <dbReference type="EMBL" id="MBX61432.1"/>
    </source>
</evidence>
<dbReference type="EMBL" id="GGEC01080948">
    <property type="protein sequence ID" value="MBX61432.1"/>
    <property type="molecule type" value="Transcribed_RNA"/>
</dbReference>
<proteinExistence type="predicted"/>
<organism evidence="1">
    <name type="scientific">Rhizophora mucronata</name>
    <name type="common">Asiatic mangrove</name>
    <dbReference type="NCBI Taxonomy" id="61149"/>
    <lineage>
        <taxon>Eukaryota</taxon>
        <taxon>Viridiplantae</taxon>
        <taxon>Streptophyta</taxon>
        <taxon>Embryophyta</taxon>
        <taxon>Tracheophyta</taxon>
        <taxon>Spermatophyta</taxon>
        <taxon>Magnoliopsida</taxon>
        <taxon>eudicotyledons</taxon>
        <taxon>Gunneridae</taxon>
        <taxon>Pentapetalae</taxon>
        <taxon>rosids</taxon>
        <taxon>fabids</taxon>
        <taxon>Malpighiales</taxon>
        <taxon>Rhizophoraceae</taxon>
        <taxon>Rhizophora</taxon>
    </lineage>
</organism>
<protein>
    <submittedName>
        <fullName evidence="1">Uncharacterized protein</fullName>
    </submittedName>
</protein>
<name>A0A2P2Q3B2_RHIMU</name>
<reference evidence="1" key="1">
    <citation type="submission" date="2018-02" db="EMBL/GenBank/DDBJ databases">
        <title>Rhizophora mucronata_Transcriptome.</title>
        <authorList>
            <person name="Meera S.P."/>
            <person name="Sreeshan A."/>
            <person name="Augustine A."/>
        </authorList>
    </citation>
    <scope>NUCLEOTIDE SEQUENCE</scope>
    <source>
        <tissue evidence="1">Leaf</tissue>
    </source>
</reference>
<sequence>MEFTQHSLEAEYEESTPNSWNLESSVRCSVICRQESAINSNNKARHRSMLAPHVAT</sequence>
<dbReference type="AlphaFoldDB" id="A0A2P2Q3B2"/>
<accession>A0A2P2Q3B2</accession>